<protein>
    <submittedName>
        <fullName evidence="1">Uncharacterized protein</fullName>
    </submittedName>
</protein>
<gene>
    <name evidence="1" type="ORF">FSCOSCO3_A002338</name>
</gene>
<reference evidence="1 2" key="1">
    <citation type="submission" date="2024-01" db="EMBL/GenBank/DDBJ databases">
        <authorList>
            <person name="Alioto T."/>
            <person name="Alioto T."/>
            <person name="Gomez Garrido J."/>
        </authorList>
    </citation>
    <scope>NUCLEOTIDE SEQUENCE [LARGE SCALE GENOMIC DNA]</scope>
</reference>
<comment type="caution">
    <text evidence="1">The sequence shown here is derived from an EMBL/GenBank/DDBJ whole genome shotgun (WGS) entry which is preliminary data.</text>
</comment>
<evidence type="ECO:0000313" key="2">
    <source>
        <dbReference type="Proteomes" id="UP001314229"/>
    </source>
</evidence>
<sequence length="106" mass="11693">MAAATLLELLWDDGDRLVTHFSKPPAQPRDHQTMRGDGLHPARLFETEESNREWCVCASSETQCPLSPGGFGQTNAVPRGGVPLLVSRQLGNTAYLFVLRRRSSTN</sequence>
<dbReference type="EMBL" id="CAWUFR010000008">
    <property type="protein sequence ID" value="CAK6952022.1"/>
    <property type="molecule type" value="Genomic_DNA"/>
</dbReference>
<dbReference type="AlphaFoldDB" id="A0AAV1MZT7"/>
<keyword evidence="2" id="KW-1185">Reference proteome</keyword>
<proteinExistence type="predicted"/>
<evidence type="ECO:0000313" key="1">
    <source>
        <dbReference type="EMBL" id="CAK6952022.1"/>
    </source>
</evidence>
<organism evidence="1 2">
    <name type="scientific">Scomber scombrus</name>
    <name type="common">Atlantic mackerel</name>
    <name type="synonym">Scomber vernalis</name>
    <dbReference type="NCBI Taxonomy" id="13677"/>
    <lineage>
        <taxon>Eukaryota</taxon>
        <taxon>Metazoa</taxon>
        <taxon>Chordata</taxon>
        <taxon>Craniata</taxon>
        <taxon>Vertebrata</taxon>
        <taxon>Euteleostomi</taxon>
        <taxon>Actinopterygii</taxon>
        <taxon>Neopterygii</taxon>
        <taxon>Teleostei</taxon>
        <taxon>Neoteleostei</taxon>
        <taxon>Acanthomorphata</taxon>
        <taxon>Pelagiaria</taxon>
        <taxon>Scombriformes</taxon>
        <taxon>Scombridae</taxon>
        <taxon>Scomber</taxon>
    </lineage>
</organism>
<name>A0AAV1MZT7_SCOSC</name>
<dbReference type="Proteomes" id="UP001314229">
    <property type="component" value="Unassembled WGS sequence"/>
</dbReference>
<accession>A0AAV1MZT7</accession>